<sequence length="238" mass="27289">MRSILCRPMEGLTLTLSLAVLTGILTTNSLLVLTAAKDVDKVPELDLTKIMNDKVYSKVFVRRREEHKLLVNHLRSIEDYAKRYKLMKLGLDEIIRVIREEGAKLRGNKITAQSEFPKVQELITALAQFLENTCLFGEIVLHFPDMSYRILKSVSDWRELMTGALNYTKSFEHILDDKSLELLGLLNQEINEDQRTDEYVNPYREVETATTATPPKKKKKDKAKPKKGPSLTPSRNEL</sequence>
<feature type="compositionally biased region" description="Basic residues" evidence="1">
    <location>
        <begin position="215"/>
        <end position="227"/>
    </location>
</feature>
<dbReference type="Pfam" id="PF15002">
    <property type="entry name" value="ERK-JNK_inhib"/>
    <property type="match status" value="1"/>
</dbReference>
<dbReference type="EMBL" id="GGFM01008424">
    <property type="protein sequence ID" value="MBW29175.1"/>
    <property type="molecule type" value="Transcribed_RNA"/>
</dbReference>
<name>A0A2M3ZKZ7_9DIPT</name>
<dbReference type="InterPro" id="IPR026321">
    <property type="entry name" value="CC134"/>
</dbReference>
<dbReference type="PANTHER" id="PTHR14735">
    <property type="entry name" value="COILED-COIL DOMAIN-CONTAINING PROTEIN 134"/>
    <property type="match status" value="1"/>
</dbReference>
<dbReference type="AlphaFoldDB" id="A0A2M3ZKZ7"/>
<evidence type="ECO:0000256" key="1">
    <source>
        <dbReference type="SAM" id="MobiDB-lite"/>
    </source>
</evidence>
<reference evidence="2" key="1">
    <citation type="submission" date="2018-01" db="EMBL/GenBank/DDBJ databases">
        <title>An insight into the sialome of Amazonian anophelines.</title>
        <authorList>
            <person name="Ribeiro J.M."/>
            <person name="Scarpassa V."/>
            <person name="Calvo E."/>
        </authorList>
    </citation>
    <scope>NUCLEOTIDE SEQUENCE</scope>
    <source>
        <tissue evidence="2">Salivary glands</tissue>
    </source>
</reference>
<evidence type="ECO:0000313" key="2">
    <source>
        <dbReference type="EMBL" id="MBW29175.1"/>
    </source>
</evidence>
<proteinExistence type="predicted"/>
<dbReference type="PANTHER" id="PTHR14735:SF1">
    <property type="entry name" value="COILED-COIL DOMAIN-CONTAINING PROTEIN 134"/>
    <property type="match status" value="1"/>
</dbReference>
<protein>
    <submittedName>
        <fullName evidence="2">Putative erk and jnk pathways</fullName>
    </submittedName>
</protein>
<organism evidence="2">
    <name type="scientific">Anopheles braziliensis</name>
    <dbReference type="NCBI Taxonomy" id="58242"/>
    <lineage>
        <taxon>Eukaryota</taxon>
        <taxon>Metazoa</taxon>
        <taxon>Ecdysozoa</taxon>
        <taxon>Arthropoda</taxon>
        <taxon>Hexapoda</taxon>
        <taxon>Insecta</taxon>
        <taxon>Pterygota</taxon>
        <taxon>Neoptera</taxon>
        <taxon>Endopterygota</taxon>
        <taxon>Diptera</taxon>
        <taxon>Nematocera</taxon>
        <taxon>Culicoidea</taxon>
        <taxon>Culicidae</taxon>
        <taxon>Anophelinae</taxon>
        <taxon>Anopheles</taxon>
    </lineage>
</organism>
<feature type="region of interest" description="Disordered" evidence="1">
    <location>
        <begin position="196"/>
        <end position="238"/>
    </location>
</feature>
<accession>A0A2M3ZKZ7</accession>